<name>A0A5C6EQJ6_9BACT</name>
<evidence type="ECO:0000256" key="8">
    <source>
        <dbReference type="RuleBase" id="RU004395"/>
    </source>
</evidence>
<feature type="binding site" evidence="7">
    <location>
        <begin position="35"/>
        <end position="37"/>
    </location>
    <ligand>
        <name>4-CDP-2-C-methyl-D-erythritol 2-phosphate</name>
        <dbReference type="ChEBI" id="CHEBI:57919"/>
    </ligand>
</feature>
<accession>A0A5C6EQJ6</accession>
<comment type="function">
    <text evidence="7">Involved in the biosynthesis of isopentenyl diphosphate (IPP) and dimethylallyl diphosphate (DMAPP), two major building blocks of isoprenoid compounds. Catalyzes the conversion of 4-diphosphocytidyl-2-C-methyl-D-erythritol 2-phosphate (CDP-ME2P) to 2-C-methyl-D-erythritol 2,4-cyclodiphosphate (ME-CPP) with a corresponding release of cytidine 5-monophosphate (CMP).</text>
</comment>
<keyword evidence="11" id="KW-1185">Reference proteome</keyword>
<evidence type="ECO:0000256" key="2">
    <source>
        <dbReference type="ARBA" id="ARBA00004709"/>
    </source>
</evidence>
<comment type="caution">
    <text evidence="7">Lacks conserved residue(s) required for the propagation of feature annotation.</text>
</comment>
<dbReference type="OrthoDB" id="9804336at2"/>
<comment type="similarity">
    <text evidence="7 8">Belongs to the IspF family.</text>
</comment>
<evidence type="ECO:0000256" key="6">
    <source>
        <dbReference type="ARBA" id="ARBA00023239"/>
    </source>
</evidence>
<dbReference type="GO" id="GO:0016114">
    <property type="term" value="P:terpenoid biosynthetic process"/>
    <property type="evidence" value="ECO:0007669"/>
    <property type="project" value="InterPro"/>
</dbReference>
<gene>
    <name evidence="7 10" type="primary">ispF</name>
    <name evidence="10" type="ORF">Poly51_42080</name>
</gene>
<feature type="domain" description="2-C-methyl-D-erythritol 2,4-cyclodiphosphate synthase" evidence="9">
    <location>
        <begin position="28"/>
        <end position="181"/>
    </location>
</feature>
<evidence type="ECO:0000256" key="3">
    <source>
        <dbReference type="ARBA" id="ARBA00012579"/>
    </source>
</evidence>
<dbReference type="InterPro" id="IPR036571">
    <property type="entry name" value="MECDP_synthase_sf"/>
</dbReference>
<dbReference type="HAMAP" id="MF_00107">
    <property type="entry name" value="IspF"/>
    <property type="match status" value="1"/>
</dbReference>
<organism evidence="10 11">
    <name type="scientific">Rubripirellula tenax</name>
    <dbReference type="NCBI Taxonomy" id="2528015"/>
    <lineage>
        <taxon>Bacteria</taxon>
        <taxon>Pseudomonadati</taxon>
        <taxon>Planctomycetota</taxon>
        <taxon>Planctomycetia</taxon>
        <taxon>Pirellulales</taxon>
        <taxon>Pirellulaceae</taxon>
        <taxon>Rubripirellula</taxon>
    </lineage>
</organism>
<comment type="pathway">
    <text evidence="2 7">Isoprenoid biosynthesis; isopentenyl diphosphate biosynthesis via DXP pathway; isopentenyl diphosphate from 1-deoxy-D-xylulose 5-phosphate: step 4/6.</text>
</comment>
<dbReference type="SUPFAM" id="SSF69765">
    <property type="entry name" value="IpsF-like"/>
    <property type="match status" value="1"/>
</dbReference>
<comment type="caution">
    <text evidence="10">The sequence shown here is derived from an EMBL/GenBank/DDBJ whole genome shotgun (WGS) entry which is preliminary data.</text>
</comment>
<protein>
    <recommendedName>
        <fullName evidence="3 7">2-C-methyl-D-erythritol 2,4-cyclodiphosphate synthase</fullName>
        <shortName evidence="7">MECDP-synthase</shortName>
        <shortName evidence="7">MECPP-synthase</shortName>
        <shortName evidence="7">MECPS</shortName>
        <ecNumber evidence="3 7">4.6.1.12</ecNumber>
    </recommendedName>
</protein>
<dbReference type="GO" id="GO:0046872">
    <property type="term" value="F:metal ion binding"/>
    <property type="evidence" value="ECO:0007669"/>
    <property type="project" value="UniProtKB-KW"/>
</dbReference>
<evidence type="ECO:0000256" key="4">
    <source>
        <dbReference type="ARBA" id="ARBA00022723"/>
    </source>
</evidence>
<comment type="catalytic activity">
    <reaction evidence="1 7 8">
        <text>4-CDP-2-C-methyl-D-erythritol 2-phosphate = 2-C-methyl-D-erythritol 2,4-cyclic diphosphate + CMP</text>
        <dbReference type="Rhea" id="RHEA:23864"/>
        <dbReference type="ChEBI" id="CHEBI:57919"/>
        <dbReference type="ChEBI" id="CHEBI:58483"/>
        <dbReference type="ChEBI" id="CHEBI:60377"/>
        <dbReference type="EC" id="4.6.1.12"/>
    </reaction>
</comment>
<dbReference type="Gene3D" id="3.30.1330.50">
    <property type="entry name" value="2-C-methyl-D-erythritol 2,4-cyclodiphosphate synthase"/>
    <property type="match status" value="1"/>
</dbReference>
<dbReference type="Proteomes" id="UP000318288">
    <property type="component" value="Unassembled WGS sequence"/>
</dbReference>
<feature type="binding site" evidence="7">
    <location>
        <position position="35"/>
    </location>
    <ligand>
        <name>a divalent metal cation</name>
        <dbReference type="ChEBI" id="CHEBI:60240"/>
    </ligand>
</feature>
<comment type="cofactor">
    <cofactor evidence="7">
        <name>a divalent metal cation</name>
        <dbReference type="ChEBI" id="CHEBI:60240"/>
    </cofactor>
    <text evidence="7">Binds 1 divalent metal cation per subunit.</text>
</comment>
<dbReference type="GO" id="GO:0019288">
    <property type="term" value="P:isopentenyl diphosphate biosynthetic process, methylerythritol 4-phosphate pathway"/>
    <property type="evidence" value="ECO:0007669"/>
    <property type="project" value="UniProtKB-UniRule"/>
</dbReference>
<dbReference type="PROSITE" id="PS01350">
    <property type="entry name" value="ISPF"/>
    <property type="match status" value="1"/>
</dbReference>
<dbReference type="RefSeq" id="WP_146459584.1">
    <property type="nucleotide sequence ID" value="NZ_SJPW01000005.1"/>
</dbReference>
<dbReference type="CDD" id="cd00554">
    <property type="entry name" value="MECDP_synthase"/>
    <property type="match status" value="1"/>
</dbReference>
<dbReference type="GO" id="GO:0008685">
    <property type="term" value="F:2-C-methyl-D-erythritol 2,4-cyclodiphosphate synthase activity"/>
    <property type="evidence" value="ECO:0007669"/>
    <property type="project" value="UniProtKB-UniRule"/>
</dbReference>
<feature type="binding site" evidence="7">
    <location>
        <position position="37"/>
    </location>
    <ligand>
        <name>a divalent metal cation</name>
        <dbReference type="ChEBI" id="CHEBI:60240"/>
    </ligand>
</feature>
<keyword evidence="6 7" id="KW-0456">Lyase</keyword>
<comment type="subunit">
    <text evidence="7">Homotrimer.</text>
</comment>
<feature type="site" description="Transition state stabilizer" evidence="7">
    <location>
        <position position="61"/>
    </location>
</feature>
<dbReference type="EMBL" id="SJPW01000005">
    <property type="protein sequence ID" value="TWU50915.1"/>
    <property type="molecule type" value="Genomic_DNA"/>
</dbReference>
<evidence type="ECO:0000256" key="5">
    <source>
        <dbReference type="ARBA" id="ARBA00023229"/>
    </source>
</evidence>
<dbReference type="PANTHER" id="PTHR43181">
    <property type="entry name" value="2-C-METHYL-D-ERYTHRITOL 2,4-CYCLODIPHOSPHATE SYNTHASE, CHLOROPLASTIC"/>
    <property type="match status" value="1"/>
</dbReference>
<dbReference type="EC" id="4.6.1.12" evidence="3 7"/>
<feature type="binding site" evidence="7">
    <location>
        <begin position="88"/>
        <end position="92"/>
    </location>
    <ligand>
        <name>4-CDP-2-C-methyl-D-erythritol 2-phosphate</name>
        <dbReference type="ChEBI" id="CHEBI:57919"/>
    </ligand>
</feature>
<feature type="binding site" evidence="7">
    <location>
        <begin position="83"/>
        <end position="85"/>
    </location>
    <ligand>
        <name>4-CDP-2-C-methyl-D-erythritol 2-phosphate</name>
        <dbReference type="ChEBI" id="CHEBI:57919"/>
    </ligand>
</feature>
<evidence type="ECO:0000313" key="10">
    <source>
        <dbReference type="EMBL" id="TWU50915.1"/>
    </source>
</evidence>
<dbReference type="InterPro" id="IPR003526">
    <property type="entry name" value="MECDP_synthase"/>
</dbReference>
<feature type="binding site" evidence="7">
    <location>
        <position position="69"/>
    </location>
    <ligand>
        <name>a divalent metal cation</name>
        <dbReference type="ChEBI" id="CHEBI:60240"/>
    </ligand>
</feature>
<evidence type="ECO:0000256" key="1">
    <source>
        <dbReference type="ARBA" id="ARBA00000200"/>
    </source>
</evidence>
<dbReference type="NCBIfam" id="TIGR00151">
    <property type="entry name" value="ispF"/>
    <property type="match status" value="1"/>
</dbReference>
<proteinExistence type="inferred from homology"/>
<dbReference type="AlphaFoldDB" id="A0A5C6EQJ6"/>
<evidence type="ECO:0000313" key="11">
    <source>
        <dbReference type="Proteomes" id="UP000318288"/>
    </source>
</evidence>
<dbReference type="InterPro" id="IPR020555">
    <property type="entry name" value="MECDP_synthase_CS"/>
</dbReference>
<feature type="site" description="Transition state stabilizer" evidence="7">
    <location>
        <position position="160"/>
    </location>
</feature>
<dbReference type="Pfam" id="PF02542">
    <property type="entry name" value="YgbB"/>
    <property type="match status" value="1"/>
</dbReference>
<keyword evidence="5 7" id="KW-0414">Isoprene biosynthesis</keyword>
<dbReference type="UniPathway" id="UPA00056">
    <property type="reaction ID" value="UER00095"/>
</dbReference>
<evidence type="ECO:0000259" key="9">
    <source>
        <dbReference type="Pfam" id="PF02542"/>
    </source>
</evidence>
<dbReference type="PANTHER" id="PTHR43181:SF1">
    <property type="entry name" value="2-C-METHYL-D-ERYTHRITOL 2,4-CYCLODIPHOSPHATE SYNTHASE, CHLOROPLASTIC"/>
    <property type="match status" value="1"/>
</dbReference>
<sequence>MLEFGNRRQRSFLSPEVRPLNSETLSPLRIGLGYDSHRLGNGGPLRIGGIDIPAEVHAIGHSDADVLLHAITDALLGAIAEEDIGRLFPDNDPENRDRDSIDFLTEAIHRVHRRGMEVVNLDCVILAERPKMSPHIDAMRTQISEAMDIALDQIGIKAKTGEGIGDIGSSAAIAARVVVLLCRRTN</sequence>
<reference evidence="10 11" key="1">
    <citation type="submission" date="2019-02" db="EMBL/GenBank/DDBJ databases">
        <title>Deep-cultivation of Planctomycetes and their phenomic and genomic characterization uncovers novel biology.</title>
        <authorList>
            <person name="Wiegand S."/>
            <person name="Jogler M."/>
            <person name="Boedeker C."/>
            <person name="Pinto D."/>
            <person name="Vollmers J."/>
            <person name="Rivas-Marin E."/>
            <person name="Kohn T."/>
            <person name="Peeters S.H."/>
            <person name="Heuer A."/>
            <person name="Rast P."/>
            <person name="Oberbeckmann S."/>
            <person name="Bunk B."/>
            <person name="Jeske O."/>
            <person name="Meyerdierks A."/>
            <person name="Storesund J.E."/>
            <person name="Kallscheuer N."/>
            <person name="Luecker S."/>
            <person name="Lage O.M."/>
            <person name="Pohl T."/>
            <person name="Merkel B.J."/>
            <person name="Hornburger P."/>
            <person name="Mueller R.-W."/>
            <person name="Bruemmer F."/>
            <person name="Labrenz M."/>
            <person name="Spormann A.M."/>
            <person name="Op Den Camp H."/>
            <person name="Overmann J."/>
            <person name="Amann R."/>
            <person name="Jetten M.S.M."/>
            <person name="Mascher T."/>
            <person name="Medema M.H."/>
            <person name="Devos D.P."/>
            <person name="Kaster A.-K."/>
            <person name="Ovreas L."/>
            <person name="Rohde M."/>
            <person name="Galperin M.Y."/>
            <person name="Jogler C."/>
        </authorList>
    </citation>
    <scope>NUCLEOTIDE SEQUENCE [LARGE SCALE GENOMIC DNA]</scope>
    <source>
        <strain evidence="10 11">Poly51</strain>
    </source>
</reference>
<keyword evidence="4 7" id="KW-0479">Metal-binding</keyword>
<evidence type="ECO:0000256" key="7">
    <source>
        <dbReference type="HAMAP-Rule" id="MF_00107"/>
    </source>
</evidence>
<feature type="binding site" evidence="7">
    <location>
        <begin position="61"/>
        <end position="62"/>
    </location>
    <ligand>
        <name>4-CDP-2-C-methyl-D-erythritol 2-phosphate</name>
        <dbReference type="ChEBI" id="CHEBI:57919"/>
    </ligand>
</feature>